<reference evidence="5" key="2">
    <citation type="submission" date="2006-05" db="EMBL/GenBank/DDBJ databases">
        <title>Sequencing of the draft genome and assembly of Desulfuromonas acetoxidans DSM 684.</title>
        <authorList>
            <consortium name="US DOE Joint Genome Institute (JGI-PGF)"/>
            <person name="Copeland A."/>
            <person name="Lucas S."/>
            <person name="Lapidus A."/>
            <person name="Barry K."/>
            <person name="Detter J.C."/>
            <person name="Glavina del Rio T."/>
            <person name="Hammon N."/>
            <person name="Israni S."/>
            <person name="Dalin E."/>
            <person name="Tice H."/>
            <person name="Bruce D."/>
            <person name="Pitluck S."/>
            <person name="Richardson P."/>
        </authorList>
    </citation>
    <scope>NUCLEOTIDE SEQUENCE [LARGE SCALE GENOMIC DNA]</scope>
    <source>
        <strain evidence="5">DSM 684</strain>
    </source>
</reference>
<dbReference type="InterPro" id="IPR003593">
    <property type="entry name" value="AAA+_ATPase"/>
</dbReference>
<dbReference type="SMART" id="SM00382">
    <property type="entry name" value="AAA"/>
    <property type="match status" value="1"/>
</dbReference>
<dbReference type="GO" id="GO:0005886">
    <property type="term" value="C:plasma membrane"/>
    <property type="evidence" value="ECO:0007669"/>
    <property type="project" value="TreeGrafter"/>
</dbReference>
<keyword evidence="3" id="KW-0067">ATP-binding</keyword>
<dbReference type="GO" id="GO:0016887">
    <property type="term" value="F:ATP hydrolysis activity"/>
    <property type="evidence" value="ECO:0007669"/>
    <property type="project" value="InterPro"/>
</dbReference>
<dbReference type="FunFam" id="3.40.50.300:FF:000421">
    <property type="entry name" value="Branched-chain amino acid ABC transporter ATP-binding protein"/>
    <property type="match status" value="1"/>
</dbReference>
<evidence type="ECO:0000313" key="5">
    <source>
        <dbReference type="EMBL" id="EAT15058.1"/>
    </source>
</evidence>
<sequence>MLHLDAVSKQFGGLPALSDVTFRVPQGQITALIGPNGAGKSTLINCITGVLTPTCGSISLANGTNSQEISTLPSHAISRLGVARTFQNLKLFERLSVLDNVLAGLNNEAGSSLIMALLRLPYLRHRERQLKLRALEALDRFGLADKADWPAGVMAYGDKKRLELARATVSQPQLILLDEPVAGLNATETLAVEQQLRRLRQEGQTLLLVEHDMELVMGLADQVVVLDSGCVIACGTPDEVQKNPRVLEAYLGSMEATA</sequence>
<dbReference type="EMBL" id="AAEW02000014">
    <property type="protein sequence ID" value="EAT15058.1"/>
    <property type="molecule type" value="Genomic_DNA"/>
</dbReference>
<dbReference type="Proteomes" id="UP000005695">
    <property type="component" value="Unassembled WGS sequence"/>
</dbReference>
<dbReference type="PROSITE" id="PS00211">
    <property type="entry name" value="ABC_TRANSPORTER_1"/>
    <property type="match status" value="1"/>
</dbReference>
<dbReference type="Pfam" id="PF00005">
    <property type="entry name" value="ABC_tran"/>
    <property type="match status" value="1"/>
</dbReference>
<reference evidence="5" key="1">
    <citation type="submission" date="2006-05" db="EMBL/GenBank/DDBJ databases">
        <title>Annotation of the draft genome assembly of Desulfuromonas acetoxidans DSM 684.</title>
        <authorList>
            <consortium name="US DOE Joint Genome Institute (JGI-ORNL)"/>
            <person name="Larimer F."/>
            <person name="Land M."/>
            <person name="Hauser L."/>
        </authorList>
    </citation>
    <scope>NUCLEOTIDE SEQUENCE [LARGE SCALE GENOMIC DNA]</scope>
    <source>
        <strain evidence="5">DSM 684</strain>
    </source>
</reference>
<dbReference type="InterPro" id="IPR003439">
    <property type="entry name" value="ABC_transporter-like_ATP-bd"/>
</dbReference>
<evidence type="ECO:0000256" key="2">
    <source>
        <dbReference type="ARBA" id="ARBA00022741"/>
    </source>
</evidence>
<evidence type="ECO:0000256" key="3">
    <source>
        <dbReference type="ARBA" id="ARBA00022840"/>
    </source>
</evidence>
<dbReference type="PANTHER" id="PTHR45772">
    <property type="entry name" value="CONSERVED COMPONENT OF ABC TRANSPORTER FOR NATURAL AMINO ACIDS-RELATED"/>
    <property type="match status" value="1"/>
</dbReference>
<dbReference type="OrthoDB" id="9805130at2"/>
<dbReference type="RefSeq" id="WP_006001632.1">
    <property type="nucleotide sequence ID" value="NZ_AAEW02000014.1"/>
</dbReference>
<feature type="domain" description="ABC transporter" evidence="4">
    <location>
        <begin position="2"/>
        <end position="253"/>
    </location>
</feature>
<dbReference type="AlphaFoldDB" id="Q1JXT5"/>
<accession>Q1JXT5</accession>
<dbReference type="SUPFAM" id="SSF52540">
    <property type="entry name" value="P-loop containing nucleoside triphosphate hydrolases"/>
    <property type="match status" value="1"/>
</dbReference>
<dbReference type="CDD" id="cd03219">
    <property type="entry name" value="ABC_Mj1267_LivG_branched"/>
    <property type="match status" value="1"/>
</dbReference>
<dbReference type="Pfam" id="PF12399">
    <property type="entry name" value="BCA_ABC_TP_C"/>
    <property type="match status" value="1"/>
</dbReference>
<dbReference type="PROSITE" id="PS50893">
    <property type="entry name" value="ABC_TRANSPORTER_2"/>
    <property type="match status" value="1"/>
</dbReference>
<dbReference type="InterPro" id="IPR027417">
    <property type="entry name" value="P-loop_NTPase"/>
</dbReference>
<evidence type="ECO:0000259" key="4">
    <source>
        <dbReference type="PROSITE" id="PS50893"/>
    </source>
</evidence>
<dbReference type="PANTHER" id="PTHR45772:SF9">
    <property type="entry name" value="CONSERVED COMPONENT OF ABC TRANSPORTER FOR NATURAL AMINO ACIDS"/>
    <property type="match status" value="1"/>
</dbReference>
<comment type="caution">
    <text evidence="5">The sequence shown here is derived from an EMBL/GenBank/DDBJ whole genome shotgun (WGS) entry which is preliminary data.</text>
</comment>
<keyword evidence="2" id="KW-0547">Nucleotide-binding</keyword>
<name>Q1JXT5_DESA6</name>
<dbReference type="Gene3D" id="3.40.50.300">
    <property type="entry name" value="P-loop containing nucleotide triphosphate hydrolases"/>
    <property type="match status" value="1"/>
</dbReference>
<evidence type="ECO:0000313" key="6">
    <source>
        <dbReference type="Proteomes" id="UP000005695"/>
    </source>
</evidence>
<gene>
    <name evidence="5" type="ORF">Dace_1135</name>
</gene>
<keyword evidence="6" id="KW-1185">Reference proteome</keyword>
<protein>
    <submittedName>
        <fullName evidence="5">ABC transporter related</fullName>
    </submittedName>
</protein>
<proteinExistence type="predicted"/>
<keyword evidence="1" id="KW-0813">Transport</keyword>
<evidence type="ECO:0000256" key="1">
    <source>
        <dbReference type="ARBA" id="ARBA00022448"/>
    </source>
</evidence>
<dbReference type="InterPro" id="IPR032823">
    <property type="entry name" value="BCA_ABC_TP_C"/>
</dbReference>
<organism evidence="5 6">
    <name type="scientific">Desulfuromonas acetoxidans (strain DSM 684 / 11070)</name>
    <dbReference type="NCBI Taxonomy" id="281689"/>
    <lineage>
        <taxon>Bacteria</taxon>
        <taxon>Pseudomonadati</taxon>
        <taxon>Thermodesulfobacteriota</taxon>
        <taxon>Desulfuromonadia</taxon>
        <taxon>Desulfuromonadales</taxon>
        <taxon>Desulfuromonadaceae</taxon>
        <taxon>Desulfuromonas</taxon>
    </lineage>
</organism>
<dbReference type="InterPro" id="IPR017871">
    <property type="entry name" value="ABC_transporter-like_CS"/>
</dbReference>
<dbReference type="InterPro" id="IPR051120">
    <property type="entry name" value="ABC_AA/LPS_Transport"/>
</dbReference>
<dbReference type="GO" id="GO:0005524">
    <property type="term" value="F:ATP binding"/>
    <property type="evidence" value="ECO:0007669"/>
    <property type="project" value="UniProtKB-KW"/>
</dbReference>